<evidence type="ECO:0000256" key="4">
    <source>
        <dbReference type="ARBA" id="ARBA00034320"/>
    </source>
</evidence>
<comment type="similarity">
    <text evidence="4">Belongs to the SIMIBI class G3E GTPase family. ZNG1 subfamily.</text>
</comment>
<dbReference type="GO" id="GO:0016787">
    <property type="term" value="F:hydrolase activity"/>
    <property type="evidence" value="ECO:0007669"/>
    <property type="project" value="UniProtKB-KW"/>
</dbReference>
<keyword evidence="1" id="KW-0547">Nucleotide-binding</keyword>
<sequence>MTAGKIPVTIVSGFLGSGKTTLLNRLLNSPPDENSSTDSAARIVVLVNELGAIGLEHTMVRHVKDSVVLLESGCLCCTVRGQLVDTLRELFLAALHRKIPVFSRIIIETTGIADPAAISYTLKYERFLSDRYRYDGCISVSDAVFGLRQLENEPVAVKQAVLADVLVVSKTDLASPRQLAELQQSLRDLNPDARQFLAQDVPGLQQLLRESSLRTNVARTVFRMGSSSGSWLVGGMPPPAPAHGDVRALTMSWHSPIERPAFLKAMSALFEDDHIDLLRMKGVIWFRGDDKASAFHGVHRQLYPLVAFEGMAASSDGPQAVAQDGHEELPEGGTSVLVLIFRSANPMELECRLTQLLPGGNRESM</sequence>
<evidence type="ECO:0000259" key="8">
    <source>
        <dbReference type="Pfam" id="PF07683"/>
    </source>
</evidence>
<evidence type="ECO:0000256" key="3">
    <source>
        <dbReference type="ARBA" id="ARBA00023186"/>
    </source>
</evidence>
<reference evidence="9 10" key="1">
    <citation type="submission" date="2017-10" db="EMBL/GenBank/DDBJ databases">
        <title>Two draft genome sequences of Pusillimonas sp. strains isolated from a nitrate- and radionuclide-contaminated groundwater in Russia.</title>
        <authorList>
            <person name="Grouzdev D.S."/>
            <person name="Tourova T.P."/>
            <person name="Goeva M.A."/>
            <person name="Babich T.L."/>
            <person name="Sokolova D.S."/>
            <person name="Abdullin R."/>
            <person name="Poltaraus A.B."/>
            <person name="Toshchakov S.V."/>
            <person name="Nazina T.N."/>
        </authorList>
    </citation>
    <scope>NUCLEOTIDE SEQUENCE [LARGE SCALE GENOMIC DNA]</scope>
    <source>
        <strain evidence="9 10">JR1/69-2-13</strain>
    </source>
</reference>
<dbReference type="OrthoDB" id="9808822at2"/>
<dbReference type="AlphaFoldDB" id="A0A2N4UJG0"/>
<dbReference type="GO" id="GO:0005737">
    <property type="term" value="C:cytoplasm"/>
    <property type="evidence" value="ECO:0007669"/>
    <property type="project" value="TreeGrafter"/>
</dbReference>
<dbReference type="InterPro" id="IPR003495">
    <property type="entry name" value="CobW/HypB/UreG_nucleotide-bd"/>
</dbReference>
<evidence type="ECO:0000256" key="1">
    <source>
        <dbReference type="ARBA" id="ARBA00022741"/>
    </source>
</evidence>
<protein>
    <submittedName>
        <fullName evidence="9">Cobalamin biosynthesis protein CobW</fullName>
    </submittedName>
</protein>
<evidence type="ECO:0000313" key="9">
    <source>
        <dbReference type="EMBL" id="PLC55161.1"/>
    </source>
</evidence>
<dbReference type="SUPFAM" id="SSF52540">
    <property type="entry name" value="P-loop containing nucleoside triphosphate hydrolases"/>
    <property type="match status" value="1"/>
</dbReference>
<dbReference type="PANTHER" id="PTHR13748:SF62">
    <property type="entry name" value="COBW DOMAIN-CONTAINING PROTEIN"/>
    <property type="match status" value="1"/>
</dbReference>
<evidence type="ECO:0000259" key="7">
    <source>
        <dbReference type="Pfam" id="PF02492"/>
    </source>
</evidence>
<keyword evidence="2" id="KW-0378">Hydrolase</keyword>
<dbReference type="InterPro" id="IPR051316">
    <property type="entry name" value="Zinc-reg_GTPase_activator"/>
</dbReference>
<dbReference type="GO" id="GO:0000166">
    <property type="term" value="F:nucleotide binding"/>
    <property type="evidence" value="ECO:0007669"/>
    <property type="project" value="UniProtKB-KW"/>
</dbReference>
<comment type="function">
    <text evidence="5">Zinc chaperone that directly transfers zinc cofactor to target proteins, thereby activating them. Zinc is transferred from the CXCC motif in the GTPase domain to the zinc binding site in target proteins in a process requiring GTP hydrolysis.</text>
</comment>
<organism evidence="9 10">
    <name type="scientific">Pollutimonas nitritireducens</name>
    <dbReference type="NCBI Taxonomy" id="2045209"/>
    <lineage>
        <taxon>Bacteria</taxon>
        <taxon>Pseudomonadati</taxon>
        <taxon>Pseudomonadota</taxon>
        <taxon>Betaproteobacteria</taxon>
        <taxon>Burkholderiales</taxon>
        <taxon>Alcaligenaceae</taxon>
        <taxon>Pollutimonas</taxon>
    </lineage>
</organism>
<dbReference type="Proteomes" id="UP000234328">
    <property type="component" value="Unassembled WGS sequence"/>
</dbReference>
<evidence type="ECO:0000256" key="5">
    <source>
        <dbReference type="ARBA" id="ARBA00045658"/>
    </source>
</evidence>
<feature type="domain" description="CobW/HypB/UreG nucleotide-binding" evidence="7">
    <location>
        <begin position="7"/>
        <end position="194"/>
    </location>
</feature>
<feature type="domain" description="CobW C-terminal" evidence="8">
    <location>
        <begin position="248"/>
        <end position="355"/>
    </location>
</feature>
<comment type="caution">
    <text evidence="9">The sequence shown here is derived from an EMBL/GenBank/DDBJ whole genome shotgun (WGS) entry which is preliminary data.</text>
</comment>
<dbReference type="Pfam" id="PF07683">
    <property type="entry name" value="CobW_C"/>
    <property type="match status" value="1"/>
</dbReference>
<dbReference type="Pfam" id="PF02492">
    <property type="entry name" value="cobW"/>
    <property type="match status" value="1"/>
</dbReference>
<dbReference type="InterPro" id="IPR027417">
    <property type="entry name" value="P-loop_NTPase"/>
</dbReference>
<dbReference type="PANTHER" id="PTHR13748">
    <property type="entry name" value="COBW-RELATED"/>
    <property type="match status" value="1"/>
</dbReference>
<dbReference type="InterPro" id="IPR036627">
    <property type="entry name" value="CobW-likC_sf"/>
</dbReference>
<keyword evidence="3" id="KW-0143">Chaperone</keyword>
<gene>
    <name evidence="9" type="ORF">CR155_02820</name>
</gene>
<evidence type="ECO:0000256" key="2">
    <source>
        <dbReference type="ARBA" id="ARBA00022801"/>
    </source>
</evidence>
<accession>A0A2N4UJG0</accession>
<keyword evidence="10" id="KW-1185">Reference proteome</keyword>
<proteinExistence type="inferred from homology"/>
<dbReference type="Gene3D" id="3.40.50.300">
    <property type="entry name" value="P-loop containing nucleotide triphosphate hydrolases"/>
    <property type="match status" value="1"/>
</dbReference>
<dbReference type="Gene3D" id="3.30.1220.10">
    <property type="entry name" value="CobW-like, C-terminal domain"/>
    <property type="match status" value="1"/>
</dbReference>
<name>A0A2N4UJG0_9BURK</name>
<dbReference type="RefSeq" id="WP_102068485.1">
    <property type="nucleotide sequence ID" value="NZ_PDNV01000002.1"/>
</dbReference>
<comment type="catalytic activity">
    <reaction evidence="6">
        <text>GTP + H2O = GDP + phosphate + H(+)</text>
        <dbReference type="Rhea" id="RHEA:19669"/>
        <dbReference type="ChEBI" id="CHEBI:15377"/>
        <dbReference type="ChEBI" id="CHEBI:15378"/>
        <dbReference type="ChEBI" id="CHEBI:37565"/>
        <dbReference type="ChEBI" id="CHEBI:43474"/>
        <dbReference type="ChEBI" id="CHEBI:58189"/>
    </reaction>
    <physiologicalReaction direction="left-to-right" evidence="6">
        <dbReference type="Rhea" id="RHEA:19670"/>
    </physiologicalReaction>
</comment>
<evidence type="ECO:0000313" key="10">
    <source>
        <dbReference type="Proteomes" id="UP000234328"/>
    </source>
</evidence>
<evidence type="ECO:0000256" key="6">
    <source>
        <dbReference type="ARBA" id="ARBA00049117"/>
    </source>
</evidence>
<dbReference type="InterPro" id="IPR011629">
    <property type="entry name" value="CobW-like_C"/>
</dbReference>
<dbReference type="EMBL" id="PDNV01000002">
    <property type="protein sequence ID" value="PLC55161.1"/>
    <property type="molecule type" value="Genomic_DNA"/>
</dbReference>
<dbReference type="CDD" id="cd03112">
    <property type="entry name" value="CobW-like"/>
    <property type="match status" value="1"/>
</dbReference>
<dbReference type="SUPFAM" id="SSF90002">
    <property type="entry name" value="Hypothetical protein YjiA, C-terminal domain"/>
    <property type="match status" value="1"/>
</dbReference>